<evidence type="ECO:0000256" key="1">
    <source>
        <dbReference type="SAM" id="MobiDB-lite"/>
    </source>
</evidence>
<organism evidence="2 3">
    <name type="scientific">Dorcoceras hygrometricum</name>
    <dbReference type="NCBI Taxonomy" id="472368"/>
    <lineage>
        <taxon>Eukaryota</taxon>
        <taxon>Viridiplantae</taxon>
        <taxon>Streptophyta</taxon>
        <taxon>Embryophyta</taxon>
        <taxon>Tracheophyta</taxon>
        <taxon>Spermatophyta</taxon>
        <taxon>Magnoliopsida</taxon>
        <taxon>eudicotyledons</taxon>
        <taxon>Gunneridae</taxon>
        <taxon>Pentapetalae</taxon>
        <taxon>asterids</taxon>
        <taxon>lamiids</taxon>
        <taxon>Lamiales</taxon>
        <taxon>Gesneriaceae</taxon>
        <taxon>Didymocarpoideae</taxon>
        <taxon>Trichosporeae</taxon>
        <taxon>Loxocarpinae</taxon>
        <taxon>Dorcoceras</taxon>
    </lineage>
</organism>
<keyword evidence="3" id="KW-1185">Reference proteome</keyword>
<evidence type="ECO:0000313" key="2">
    <source>
        <dbReference type="EMBL" id="KZT76868.1"/>
    </source>
</evidence>
<feature type="compositionally biased region" description="Basic and acidic residues" evidence="1">
    <location>
        <begin position="145"/>
        <end position="154"/>
    </location>
</feature>
<dbReference type="Proteomes" id="UP000250235">
    <property type="component" value="Unassembled WGS sequence"/>
</dbReference>
<dbReference type="AlphaFoldDB" id="A0A2Z7A1P5"/>
<protein>
    <submittedName>
        <fullName evidence="2">Uncharacterized protein</fullName>
    </submittedName>
</protein>
<evidence type="ECO:0000313" key="3">
    <source>
        <dbReference type="Proteomes" id="UP000250235"/>
    </source>
</evidence>
<accession>A0A2Z7A1P5</accession>
<reference evidence="2 3" key="1">
    <citation type="journal article" date="2015" name="Proc. Natl. Acad. Sci. U.S.A.">
        <title>The resurrection genome of Boea hygrometrica: A blueprint for survival of dehydration.</title>
        <authorList>
            <person name="Xiao L."/>
            <person name="Yang G."/>
            <person name="Zhang L."/>
            <person name="Yang X."/>
            <person name="Zhao S."/>
            <person name="Ji Z."/>
            <person name="Zhou Q."/>
            <person name="Hu M."/>
            <person name="Wang Y."/>
            <person name="Chen M."/>
            <person name="Xu Y."/>
            <person name="Jin H."/>
            <person name="Xiao X."/>
            <person name="Hu G."/>
            <person name="Bao F."/>
            <person name="Hu Y."/>
            <person name="Wan P."/>
            <person name="Li L."/>
            <person name="Deng X."/>
            <person name="Kuang T."/>
            <person name="Xiang C."/>
            <person name="Zhu J.K."/>
            <person name="Oliver M.J."/>
            <person name="He Y."/>
        </authorList>
    </citation>
    <scope>NUCLEOTIDE SEQUENCE [LARGE SCALE GENOMIC DNA]</scope>
    <source>
        <strain evidence="3">cv. XS01</strain>
    </source>
</reference>
<name>A0A2Z7A1P5_9LAMI</name>
<sequence length="154" mass="16689">MCGGPLSLARMIACGACALAVQGRRRWATTPRDGHRLAAERCALVAYRGTRWTLPPRDGCARGRAGRAMLRRSQRHSVQDVAPLDAGRRPLVAKVGFHVRALAAQSKAWWPDDGRGLRVPPPRVFVVAAAPAGRRSGDAPASLQRCRDGWSDSF</sequence>
<dbReference type="EMBL" id="KV086467">
    <property type="protein sequence ID" value="KZT76868.1"/>
    <property type="molecule type" value="Genomic_DNA"/>
</dbReference>
<gene>
    <name evidence="2" type="ORF">F511_46106</name>
</gene>
<feature type="region of interest" description="Disordered" evidence="1">
    <location>
        <begin position="134"/>
        <end position="154"/>
    </location>
</feature>
<proteinExistence type="predicted"/>